<dbReference type="RefSeq" id="WP_123471230.1">
    <property type="nucleotide sequence ID" value="NZ_CP109114.1"/>
</dbReference>
<keyword evidence="2" id="KW-1185">Reference proteome</keyword>
<dbReference type="Pfam" id="PF20117">
    <property type="entry name" value="DUF6507"/>
    <property type="match status" value="1"/>
</dbReference>
<evidence type="ECO:0000313" key="1">
    <source>
        <dbReference type="EMBL" id="WSC17990.1"/>
    </source>
</evidence>
<dbReference type="Proteomes" id="UP001330827">
    <property type="component" value="Chromosome"/>
</dbReference>
<proteinExistence type="predicted"/>
<name>A0ABZ1GFV2_9ACTN</name>
<gene>
    <name evidence="1" type="ORF">OIE64_24665</name>
</gene>
<evidence type="ECO:0000313" key="2">
    <source>
        <dbReference type="Proteomes" id="UP001330827"/>
    </source>
</evidence>
<reference evidence="1 2" key="1">
    <citation type="submission" date="2022-10" db="EMBL/GenBank/DDBJ databases">
        <title>The complete genomes of actinobacterial strains from the NBC collection.</title>
        <authorList>
            <person name="Joergensen T.S."/>
            <person name="Alvarez Arevalo M."/>
            <person name="Sterndorff E.B."/>
            <person name="Faurdal D."/>
            <person name="Vuksanovic O."/>
            <person name="Mourched A.-S."/>
            <person name="Charusanti P."/>
            <person name="Shaw S."/>
            <person name="Blin K."/>
            <person name="Weber T."/>
        </authorList>
    </citation>
    <scope>NUCLEOTIDE SEQUENCE [LARGE SCALE GENOMIC DNA]</scope>
    <source>
        <strain evidence="1 2">NBC 01769</strain>
    </source>
</reference>
<dbReference type="InterPro" id="IPR045436">
    <property type="entry name" value="DUF6507"/>
</dbReference>
<dbReference type="EMBL" id="CP109114">
    <property type="protein sequence ID" value="WSC17990.1"/>
    <property type="molecule type" value="Genomic_DNA"/>
</dbReference>
<sequence>MTAWDIKPQGVQGRLKVVGTHADDLEKALNAMVTAMSEAATHAGTAVPGTAASLPVAGPVAVGAEPLSHPTLGPVAAALGEYMTARKPQLKSMAERIQAAVLGAATATNEYVEGDLEAAKQAQDAAKSVRLELLKDMGAGK</sequence>
<accession>A0ABZ1GFV2</accession>
<organism evidence="1 2">
    <name type="scientific">Streptomyces brevispora</name>
    <dbReference type="NCBI Taxonomy" id="887462"/>
    <lineage>
        <taxon>Bacteria</taxon>
        <taxon>Bacillati</taxon>
        <taxon>Actinomycetota</taxon>
        <taxon>Actinomycetes</taxon>
        <taxon>Kitasatosporales</taxon>
        <taxon>Streptomycetaceae</taxon>
        <taxon>Streptomyces</taxon>
    </lineage>
</organism>
<protein>
    <submittedName>
        <fullName evidence="1">DUF6507 family protein</fullName>
    </submittedName>
</protein>